<dbReference type="eggNOG" id="COG3391">
    <property type="taxonomic scope" value="Bacteria"/>
</dbReference>
<sequence length="331" mass="35248">MKNRVILIIVVLIMGIILTVTGCAGVSQTEEAYKLYVPNAGEGTVSVLDSLTRQTTATINVGESVSHGLGVTPDNSLLFTGDLDGGNIYVVDTATDQIKNTISVGERVHGIDMSPDGNYVLVAAGRNSGPSLVVINVELQEVVTVIQDDLVGPTHITFSPDGKRAYVADPEQSAVVVVDMVNLVTETVWQTGAEGAQEARTSPQGDLLYVANYEGNMLTVLDTTDGQVLYSLPAGEETHAVDVSPDGQFVWVAASKTGEIIIFDVENEYSIVDTVTFGRPNHIKFHPAGNEVYITDTSSNSLTVLDSATYEKLAEIPLGQSPHEISIVRGN</sequence>
<comment type="caution">
    <text evidence="3">The sequence shown here is derived from an EMBL/GenBank/DDBJ whole genome shotgun (WGS) entry which is preliminary data.</text>
</comment>
<reference evidence="3 4" key="1">
    <citation type="submission" date="2009-02" db="EMBL/GenBank/DDBJ databases">
        <title>Sequencing of the draft genome and assembly of Dethiobacter alkaliphilus AHT 1.</title>
        <authorList>
            <consortium name="US DOE Joint Genome Institute (JGI-PGF)"/>
            <person name="Lucas S."/>
            <person name="Copeland A."/>
            <person name="Lapidus A."/>
            <person name="Glavina del Rio T."/>
            <person name="Dalin E."/>
            <person name="Tice H."/>
            <person name="Bruce D."/>
            <person name="Goodwin L."/>
            <person name="Pitluck S."/>
            <person name="Larimer F."/>
            <person name="Land M.L."/>
            <person name="Hauser L."/>
            <person name="Muyzer G."/>
        </authorList>
    </citation>
    <scope>NUCLEOTIDE SEQUENCE [LARGE SCALE GENOMIC DNA]</scope>
    <source>
        <strain evidence="3 4">AHT 1</strain>
    </source>
</reference>
<dbReference type="InterPro" id="IPR011964">
    <property type="entry name" value="YVTN_b-propeller_repeat"/>
</dbReference>
<dbReference type="SMART" id="SM00320">
    <property type="entry name" value="WD40"/>
    <property type="match status" value="4"/>
</dbReference>
<dbReference type="NCBIfam" id="TIGR02276">
    <property type="entry name" value="beta_rpt_yvtn"/>
    <property type="match status" value="2"/>
</dbReference>
<dbReference type="InterPro" id="IPR048433">
    <property type="entry name" value="YNCE-like_beta-prop"/>
</dbReference>
<evidence type="ECO:0000313" key="4">
    <source>
        <dbReference type="Proteomes" id="UP000006443"/>
    </source>
</evidence>
<organism evidence="3 4">
    <name type="scientific">Dethiobacter alkaliphilus AHT 1</name>
    <dbReference type="NCBI Taxonomy" id="555088"/>
    <lineage>
        <taxon>Bacteria</taxon>
        <taxon>Bacillati</taxon>
        <taxon>Bacillota</taxon>
        <taxon>Dethiobacteria</taxon>
        <taxon>Dethiobacterales</taxon>
        <taxon>Dethiobacteraceae</taxon>
        <taxon>Dethiobacter</taxon>
    </lineage>
</organism>
<dbReference type="EMBL" id="ACJM01000005">
    <property type="protein sequence ID" value="EEG77976.1"/>
    <property type="molecule type" value="Genomic_DNA"/>
</dbReference>
<dbReference type="AlphaFoldDB" id="C0GFL6"/>
<dbReference type="Gene3D" id="2.130.10.10">
    <property type="entry name" value="YVTN repeat-like/Quinoprotein amine dehydrogenase"/>
    <property type="match status" value="2"/>
</dbReference>
<gene>
    <name evidence="3" type="ORF">DealDRAFT_1275</name>
</gene>
<keyword evidence="1" id="KW-0732">Signal</keyword>
<evidence type="ECO:0000256" key="1">
    <source>
        <dbReference type="ARBA" id="ARBA00022729"/>
    </source>
</evidence>
<dbReference type="PROSITE" id="PS51257">
    <property type="entry name" value="PROKAR_LIPOPROTEIN"/>
    <property type="match status" value="1"/>
</dbReference>
<name>C0GFL6_DETAL</name>
<accession>C0GFL6</accession>
<evidence type="ECO:0000259" key="2">
    <source>
        <dbReference type="Pfam" id="PF21783"/>
    </source>
</evidence>
<dbReference type="InterPro" id="IPR011045">
    <property type="entry name" value="N2O_reductase_N"/>
</dbReference>
<dbReference type="Proteomes" id="UP000006443">
    <property type="component" value="Unassembled WGS sequence"/>
</dbReference>
<dbReference type="PANTHER" id="PTHR47197:SF3">
    <property type="entry name" value="DIHYDRO-HEME D1 DEHYDROGENASE"/>
    <property type="match status" value="1"/>
</dbReference>
<keyword evidence="4" id="KW-1185">Reference proteome</keyword>
<dbReference type="STRING" id="555088.DealDRAFT_1275"/>
<dbReference type="SUPFAM" id="SSF50974">
    <property type="entry name" value="Nitrous oxide reductase, N-terminal domain"/>
    <property type="match status" value="1"/>
</dbReference>
<dbReference type="InterPro" id="IPR051200">
    <property type="entry name" value="Host-pathogen_enzymatic-act"/>
</dbReference>
<evidence type="ECO:0000313" key="3">
    <source>
        <dbReference type="EMBL" id="EEG77976.1"/>
    </source>
</evidence>
<feature type="domain" description="YNCE-like beta-propeller" evidence="2">
    <location>
        <begin position="24"/>
        <end position="325"/>
    </location>
</feature>
<dbReference type="RefSeq" id="WP_008515908.1">
    <property type="nucleotide sequence ID" value="NZ_ACJM01000005.1"/>
</dbReference>
<protein>
    <submittedName>
        <fullName evidence="3">40-residue YVTN family beta-propeller repeat protein</fullName>
    </submittedName>
</protein>
<dbReference type="PANTHER" id="PTHR47197">
    <property type="entry name" value="PROTEIN NIRF"/>
    <property type="match status" value="1"/>
</dbReference>
<proteinExistence type="predicted"/>
<dbReference type="InterPro" id="IPR015943">
    <property type="entry name" value="WD40/YVTN_repeat-like_dom_sf"/>
</dbReference>
<dbReference type="Pfam" id="PF21783">
    <property type="entry name" value="YNCE"/>
    <property type="match status" value="1"/>
</dbReference>
<dbReference type="InterPro" id="IPR001680">
    <property type="entry name" value="WD40_rpt"/>
</dbReference>
<dbReference type="OrthoDB" id="55891at2"/>